<dbReference type="Gene3D" id="1.10.10.60">
    <property type="entry name" value="Homeodomain-like"/>
    <property type="match status" value="1"/>
</dbReference>
<dbReference type="PANTHER" id="PTHR43280">
    <property type="entry name" value="ARAC-FAMILY TRANSCRIPTIONAL REGULATOR"/>
    <property type="match status" value="1"/>
</dbReference>
<dbReference type="Pfam" id="PF12833">
    <property type="entry name" value="HTH_18"/>
    <property type="match status" value="1"/>
</dbReference>
<evidence type="ECO:0000313" key="5">
    <source>
        <dbReference type="EMBL" id="MBU3838951.1"/>
    </source>
</evidence>
<evidence type="ECO:0000256" key="2">
    <source>
        <dbReference type="ARBA" id="ARBA00023125"/>
    </source>
</evidence>
<dbReference type="EMBL" id="JAHLFW010000096">
    <property type="protein sequence ID" value="MBU3838951.1"/>
    <property type="molecule type" value="Genomic_DNA"/>
</dbReference>
<dbReference type="InterPro" id="IPR018060">
    <property type="entry name" value="HTH_AraC"/>
</dbReference>
<keyword evidence="3" id="KW-0804">Transcription</keyword>
<reference evidence="5" key="1">
    <citation type="journal article" date="2021" name="PeerJ">
        <title>Extensive microbial diversity within the chicken gut microbiome revealed by metagenomics and culture.</title>
        <authorList>
            <person name="Gilroy R."/>
            <person name="Ravi A."/>
            <person name="Getino M."/>
            <person name="Pursley I."/>
            <person name="Horton D.L."/>
            <person name="Alikhan N.F."/>
            <person name="Baker D."/>
            <person name="Gharbi K."/>
            <person name="Hall N."/>
            <person name="Watson M."/>
            <person name="Adriaenssens E.M."/>
            <person name="Foster-Nyarko E."/>
            <person name="Jarju S."/>
            <person name="Secka A."/>
            <person name="Antonio M."/>
            <person name="Oren A."/>
            <person name="Chaudhuri R.R."/>
            <person name="La Ragione R."/>
            <person name="Hildebrand F."/>
            <person name="Pallen M.J."/>
        </authorList>
    </citation>
    <scope>NUCLEOTIDE SEQUENCE</scope>
    <source>
        <strain evidence="5">G4-2901</strain>
    </source>
</reference>
<dbReference type="PANTHER" id="PTHR43280:SF32">
    <property type="entry name" value="TRANSCRIPTIONAL REGULATORY PROTEIN"/>
    <property type="match status" value="1"/>
</dbReference>
<comment type="caution">
    <text evidence="5">The sequence shown here is derived from an EMBL/GenBank/DDBJ whole genome shotgun (WGS) entry which is preliminary data.</text>
</comment>
<dbReference type="Proteomes" id="UP000783796">
    <property type="component" value="Unassembled WGS sequence"/>
</dbReference>
<protein>
    <submittedName>
        <fullName evidence="5">Helix-turn-helix domain-containing protein</fullName>
    </submittedName>
</protein>
<evidence type="ECO:0000259" key="4">
    <source>
        <dbReference type="PROSITE" id="PS01124"/>
    </source>
</evidence>
<evidence type="ECO:0000256" key="1">
    <source>
        <dbReference type="ARBA" id="ARBA00023015"/>
    </source>
</evidence>
<keyword evidence="2" id="KW-0238">DNA-binding</keyword>
<dbReference type="PROSITE" id="PS01124">
    <property type="entry name" value="HTH_ARAC_FAMILY_2"/>
    <property type="match status" value="1"/>
</dbReference>
<keyword evidence="1" id="KW-0805">Transcription regulation</keyword>
<name>A0A948WYB7_9BACT</name>
<dbReference type="SMART" id="SM00342">
    <property type="entry name" value="HTH_ARAC"/>
    <property type="match status" value="1"/>
</dbReference>
<accession>A0A948WYB7</accession>
<dbReference type="GO" id="GO:0043565">
    <property type="term" value="F:sequence-specific DNA binding"/>
    <property type="evidence" value="ECO:0007669"/>
    <property type="project" value="InterPro"/>
</dbReference>
<reference evidence="5" key="2">
    <citation type="submission" date="2021-04" db="EMBL/GenBank/DDBJ databases">
        <authorList>
            <person name="Gilroy R."/>
        </authorList>
    </citation>
    <scope>NUCLEOTIDE SEQUENCE</scope>
    <source>
        <strain evidence="5">G4-2901</strain>
    </source>
</reference>
<proteinExistence type="predicted"/>
<feature type="domain" description="HTH araC/xylS-type" evidence="4">
    <location>
        <begin position="190"/>
        <end position="288"/>
    </location>
</feature>
<dbReference type="GO" id="GO:0003700">
    <property type="term" value="F:DNA-binding transcription factor activity"/>
    <property type="evidence" value="ECO:0007669"/>
    <property type="project" value="InterPro"/>
</dbReference>
<organism evidence="5 6">
    <name type="scientific">Candidatus Phocaeicola faecigallinarum</name>
    <dbReference type="NCBI Taxonomy" id="2838732"/>
    <lineage>
        <taxon>Bacteria</taxon>
        <taxon>Pseudomonadati</taxon>
        <taxon>Bacteroidota</taxon>
        <taxon>Bacteroidia</taxon>
        <taxon>Bacteroidales</taxon>
        <taxon>Bacteroidaceae</taxon>
        <taxon>Phocaeicola</taxon>
    </lineage>
</organism>
<sequence>MINCPEILIKLEEKISGQSDVCSSGGPVFDFPESMKKGFVNFGIGLIVCHTGRFDFNLSGKNYSAHTGETVFIHEGSSFRITGQSEKLEVSIIIYKVSPIRDVLGNMVYSVHLYSQMSPETHCVWNTGDEDDVAGYISLIGTEYPQQDDFFPVYEKRLLLLSLTYRLCSVFQKKFLSGNSVGARRTEIFLRLIQLIDRNFMSERGVEFYADKLFLSPKYLSGLSKSVCGYTVQELVFKAIIRKSMAMLDSTNKTVQEISDEFNFPNPSSFGTFFKKQVGMSPQKYREREG</sequence>
<dbReference type="SUPFAM" id="SSF46689">
    <property type="entry name" value="Homeodomain-like"/>
    <property type="match status" value="1"/>
</dbReference>
<evidence type="ECO:0000256" key="3">
    <source>
        <dbReference type="ARBA" id="ARBA00023163"/>
    </source>
</evidence>
<evidence type="ECO:0000313" key="6">
    <source>
        <dbReference type="Proteomes" id="UP000783796"/>
    </source>
</evidence>
<gene>
    <name evidence="5" type="ORF">H9777_11715</name>
</gene>
<dbReference type="InterPro" id="IPR009057">
    <property type="entry name" value="Homeodomain-like_sf"/>
</dbReference>
<dbReference type="AlphaFoldDB" id="A0A948WYB7"/>